<dbReference type="Pfam" id="PF01284">
    <property type="entry name" value="MARVEL"/>
    <property type="match status" value="1"/>
</dbReference>
<feature type="transmembrane region" description="Helical" evidence="5">
    <location>
        <begin position="136"/>
        <end position="159"/>
    </location>
</feature>
<feature type="transmembrane region" description="Helical" evidence="5">
    <location>
        <begin position="55"/>
        <end position="74"/>
    </location>
</feature>
<evidence type="ECO:0000256" key="2">
    <source>
        <dbReference type="ARBA" id="ARBA00022692"/>
    </source>
</evidence>
<feature type="transmembrane region" description="Helical" evidence="5">
    <location>
        <begin position="12"/>
        <end position="35"/>
    </location>
</feature>
<dbReference type="OrthoDB" id="2117453at2759"/>
<dbReference type="AlphaFoldDB" id="A0A2N1J7L6"/>
<evidence type="ECO:0000256" key="1">
    <source>
        <dbReference type="ARBA" id="ARBA00004141"/>
    </source>
</evidence>
<evidence type="ECO:0000259" key="6">
    <source>
        <dbReference type="Pfam" id="PF01284"/>
    </source>
</evidence>
<organism evidence="7 8">
    <name type="scientific">Malassezia vespertilionis</name>
    <dbReference type="NCBI Taxonomy" id="2020962"/>
    <lineage>
        <taxon>Eukaryota</taxon>
        <taxon>Fungi</taxon>
        <taxon>Dikarya</taxon>
        <taxon>Basidiomycota</taxon>
        <taxon>Ustilaginomycotina</taxon>
        <taxon>Malasseziomycetes</taxon>
        <taxon>Malasseziales</taxon>
        <taxon>Malasseziaceae</taxon>
        <taxon>Malassezia</taxon>
    </lineage>
</organism>
<dbReference type="GO" id="GO:0016020">
    <property type="term" value="C:membrane"/>
    <property type="evidence" value="ECO:0007669"/>
    <property type="project" value="UniProtKB-SubCell"/>
</dbReference>
<feature type="domain" description="MARVEL" evidence="6">
    <location>
        <begin position="18"/>
        <end position="146"/>
    </location>
</feature>
<feature type="transmembrane region" description="Helical" evidence="5">
    <location>
        <begin position="81"/>
        <end position="101"/>
    </location>
</feature>
<evidence type="ECO:0000313" key="8">
    <source>
        <dbReference type="Proteomes" id="UP000232875"/>
    </source>
</evidence>
<dbReference type="InterPro" id="IPR008253">
    <property type="entry name" value="Marvel"/>
</dbReference>
<name>A0A2N1J7L6_9BASI</name>
<keyword evidence="8" id="KW-1185">Reference proteome</keyword>
<evidence type="ECO:0000313" key="7">
    <source>
        <dbReference type="EMBL" id="PKI82546.1"/>
    </source>
</evidence>
<keyword evidence="3 5" id="KW-1133">Transmembrane helix</keyword>
<reference evidence="7 8" key="1">
    <citation type="submission" date="2017-10" db="EMBL/GenBank/DDBJ databases">
        <title>A novel species of cold-tolerant Malassezia isolated from bats.</title>
        <authorList>
            <person name="Lorch J.M."/>
            <person name="Palmer J.M."/>
            <person name="Vanderwolf K.J."/>
            <person name="Schmidt K.Z."/>
            <person name="Verant M.L."/>
            <person name="Weller T.J."/>
            <person name="Blehert D.S."/>
        </authorList>
    </citation>
    <scope>NUCLEOTIDE SEQUENCE [LARGE SCALE GENOMIC DNA]</scope>
    <source>
        <strain evidence="7 8">NWHC:44797-103</strain>
    </source>
</reference>
<evidence type="ECO:0000256" key="3">
    <source>
        <dbReference type="ARBA" id="ARBA00022989"/>
    </source>
</evidence>
<protein>
    <recommendedName>
        <fullName evidence="6">MARVEL domain-containing protein</fullName>
    </recommendedName>
</protein>
<gene>
    <name evidence="7" type="ORF">MVES_003348</name>
</gene>
<dbReference type="EMBL" id="KZ454994">
    <property type="protein sequence ID" value="PKI82546.1"/>
    <property type="molecule type" value="Genomic_DNA"/>
</dbReference>
<dbReference type="Proteomes" id="UP000232875">
    <property type="component" value="Unassembled WGS sequence"/>
</dbReference>
<sequence length="173" mass="18462">MSFDLSSTVRRGHPIAFGIFALFSLIVAIISSAVVASFNNNGQPSDKVVRDSTRFMIFAGWWSFIFSIVYIVLFLTGIGGFLSSIASHAVFIVLTWIFWLAGSAALSSKVGDVNCSDATKAGAVPYVPSCTAVKTIVAFGWIGWIELTFLLCIIIMLGVKAFTGGRGVSDGFA</sequence>
<evidence type="ECO:0000256" key="5">
    <source>
        <dbReference type="SAM" id="Phobius"/>
    </source>
</evidence>
<keyword evidence="2 5" id="KW-0812">Transmembrane</keyword>
<comment type="subcellular location">
    <subcellularLocation>
        <location evidence="1">Membrane</location>
        <topology evidence="1">Multi-pass membrane protein</topology>
    </subcellularLocation>
</comment>
<keyword evidence="4 5" id="KW-0472">Membrane</keyword>
<dbReference type="STRING" id="2020962.A0A2N1J7L6"/>
<evidence type="ECO:0000256" key="4">
    <source>
        <dbReference type="ARBA" id="ARBA00023136"/>
    </source>
</evidence>
<accession>A0A2N1J7L6</accession>
<proteinExistence type="predicted"/>